<keyword evidence="2" id="KW-1133">Transmembrane helix</keyword>
<protein>
    <recommendedName>
        <fullName evidence="5">Integral membrane protein</fullName>
    </recommendedName>
</protein>
<keyword evidence="2" id="KW-0472">Membrane</keyword>
<name>A0A6A6T1J6_9PLEO</name>
<evidence type="ECO:0000313" key="4">
    <source>
        <dbReference type="Proteomes" id="UP000799324"/>
    </source>
</evidence>
<dbReference type="AlphaFoldDB" id="A0A6A6T1J6"/>
<accession>A0A6A6T1J6</accession>
<feature type="compositionally biased region" description="Low complexity" evidence="1">
    <location>
        <begin position="404"/>
        <end position="416"/>
    </location>
</feature>
<dbReference type="InterPro" id="IPR052337">
    <property type="entry name" value="SAT4-like"/>
</dbReference>
<evidence type="ECO:0000313" key="3">
    <source>
        <dbReference type="EMBL" id="KAF2653552.1"/>
    </source>
</evidence>
<gene>
    <name evidence="3" type="ORF">K491DRAFT_694610</name>
</gene>
<keyword evidence="2" id="KW-0812">Transmembrane</keyword>
<dbReference type="Proteomes" id="UP000799324">
    <property type="component" value="Unassembled WGS sequence"/>
</dbReference>
<keyword evidence="4" id="KW-1185">Reference proteome</keyword>
<proteinExistence type="predicted"/>
<dbReference type="PANTHER" id="PTHR33048">
    <property type="entry name" value="PTH11-LIKE INTEGRAL MEMBRANE PROTEIN (AFU_ORTHOLOGUE AFUA_5G11245)"/>
    <property type="match status" value="1"/>
</dbReference>
<organism evidence="3 4">
    <name type="scientific">Lophiostoma macrostomum CBS 122681</name>
    <dbReference type="NCBI Taxonomy" id="1314788"/>
    <lineage>
        <taxon>Eukaryota</taxon>
        <taxon>Fungi</taxon>
        <taxon>Dikarya</taxon>
        <taxon>Ascomycota</taxon>
        <taxon>Pezizomycotina</taxon>
        <taxon>Dothideomycetes</taxon>
        <taxon>Pleosporomycetidae</taxon>
        <taxon>Pleosporales</taxon>
        <taxon>Lophiostomataceae</taxon>
        <taxon>Lophiostoma</taxon>
    </lineage>
</organism>
<feature type="transmembrane region" description="Helical" evidence="2">
    <location>
        <begin position="71"/>
        <end position="91"/>
    </location>
</feature>
<sequence>MDPTTVAYYISLLPEEVPYNATVEQRLNSFEVIPKKTFRVLIGLLCGIAVIAVAFRTLFHLKKRGHLLVDDGLVIFAGVCLIIQTSINYWGVDAFYLVQPLTLEPMLIQTKPRMLMALDVPKISMISSAFSYTANYSIKLSFLAFFRLLMGDISRKMRYYWYSVVSFVLVSWVYSVCSTLIMCPYFGLDSIQCLNRSEQLAVVTSVTLLDCLSDLMIASIPIILMRFSQQLRPSQKLRILFFLCLNLVIIAFSITRSVGGRYYAPGSSVVNWSVPWIQFFHFLEAVVAILMGCLTALRSVFGSHGNAGKGSHSRSSLYYRIRKFLRLSSNDDSSNDIHAEKSRPKYLGGPQTGGTFHGLRTFIRRHEREPGHTTIASTVDSIDDPVKEYHQFQREQPKIGRLDSASSEGPSSSRPSYNDLPDFPTYPTETHSRV</sequence>
<dbReference type="OrthoDB" id="444631at2759"/>
<evidence type="ECO:0008006" key="5">
    <source>
        <dbReference type="Google" id="ProtNLM"/>
    </source>
</evidence>
<feature type="transmembrane region" description="Helical" evidence="2">
    <location>
        <begin position="200"/>
        <end position="225"/>
    </location>
</feature>
<evidence type="ECO:0000256" key="1">
    <source>
        <dbReference type="SAM" id="MobiDB-lite"/>
    </source>
</evidence>
<feature type="transmembrane region" description="Helical" evidence="2">
    <location>
        <begin position="38"/>
        <end position="59"/>
    </location>
</feature>
<feature type="region of interest" description="Disordered" evidence="1">
    <location>
        <begin position="393"/>
        <end position="434"/>
    </location>
</feature>
<feature type="transmembrane region" description="Helical" evidence="2">
    <location>
        <begin position="276"/>
        <end position="297"/>
    </location>
</feature>
<dbReference type="EMBL" id="MU004379">
    <property type="protein sequence ID" value="KAF2653552.1"/>
    <property type="molecule type" value="Genomic_DNA"/>
</dbReference>
<feature type="transmembrane region" description="Helical" evidence="2">
    <location>
        <begin position="160"/>
        <end position="188"/>
    </location>
</feature>
<feature type="region of interest" description="Disordered" evidence="1">
    <location>
        <begin position="331"/>
        <end position="353"/>
    </location>
</feature>
<feature type="transmembrane region" description="Helical" evidence="2">
    <location>
        <begin position="237"/>
        <end position="256"/>
    </location>
</feature>
<evidence type="ECO:0000256" key="2">
    <source>
        <dbReference type="SAM" id="Phobius"/>
    </source>
</evidence>
<dbReference type="PANTHER" id="PTHR33048:SF92">
    <property type="entry name" value="INTEGRAL MEMBRANE PROTEIN"/>
    <property type="match status" value="1"/>
</dbReference>
<reference evidence="3" key="1">
    <citation type="journal article" date="2020" name="Stud. Mycol.">
        <title>101 Dothideomycetes genomes: a test case for predicting lifestyles and emergence of pathogens.</title>
        <authorList>
            <person name="Haridas S."/>
            <person name="Albert R."/>
            <person name="Binder M."/>
            <person name="Bloem J."/>
            <person name="Labutti K."/>
            <person name="Salamov A."/>
            <person name="Andreopoulos B."/>
            <person name="Baker S."/>
            <person name="Barry K."/>
            <person name="Bills G."/>
            <person name="Bluhm B."/>
            <person name="Cannon C."/>
            <person name="Castanera R."/>
            <person name="Culley D."/>
            <person name="Daum C."/>
            <person name="Ezra D."/>
            <person name="Gonzalez J."/>
            <person name="Henrissat B."/>
            <person name="Kuo A."/>
            <person name="Liang C."/>
            <person name="Lipzen A."/>
            <person name="Lutzoni F."/>
            <person name="Magnuson J."/>
            <person name="Mondo S."/>
            <person name="Nolan M."/>
            <person name="Ohm R."/>
            <person name="Pangilinan J."/>
            <person name="Park H.-J."/>
            <person name="Ramirez L."/>
            <person name="Alfaro M."/>
            <person name="Sun H."/>
            <person name="Tritt A."/>
            <person name="Yoshinaga Y."/>
            <person name="Zwiers L.-H."/>
            <person name="Turgeon B."/>
            <person name="Goodwin S."/>
            <person name="Spatafora J."/>
            <person name="Crous P."/>
            <person name="Grigoriev I."/>
        </authorList>
    </citation>
    <scope>NUCLEOTIDE SEQUENCE</scope>
    <source>
        <strain evidence="3">CBS 122681</strain>
    </source>
</reference>
<feature type="transmembrane region" description="Helical" evidence="2">
    <location>
        <begin position="123"/>
        <end position="148"/>
    </location>
</feature>